<accession>A0A6B0UPY7</accession>
<evidence type="ECO:0000256" key="1">
    <source>
        <dbReference type="SAM" id="Phobius"/>
    </source>
</evidence>
<proteinExistence type="predicted"/>
<evidence type="ECO:0000313" key="2">
    <source>
        <dbReference type="EMBL" id="MXU91743.1"/>
    </source>
</evidence>
<feature type="transmembrane region" description="Helical" evidence="1">
    <location>
        <begin position="7"/>
        <end position="26"/>
    </location>
</feature>
<keyword evidence="1" id="KW-1133">Transmembrane helix</keyword>
<reference evidence="2" key="1">
    <citation type="submission" date="2019-12" db="EMBL/GenBank/DDBJ databases">
        <title>An insight into the sialome of adult female Ixodes ricinus ticks feeding for 6 days.</title>
        <authorList>
            <person name="Perner J."/>
            <person name="Ribeiro J.M.C."/>
        </authorList>
    </citation>
    <scope>NUCLEOTIDE SEQUENCE</scope>
    <source>
        <strain evidence="2">Semi-engorged</strain>
        <tissue evidence="2">Salivary glands</tissue>
    </source>
</reference>
<protein>
    <submittedName>
        <fullName evidence="2">Putative secreted protein</fullName>
    </submittedName>
</protein>
<organism evidence="2">
    <name type="scientific">Ixodes ricinus</name>
    <name type="common">Common tick</name>
    <name type="synonym">Acarus ricinus</name>
    <dbReference type="NCBI Taxonomy" id="34613"/>
    <lineage>
        <taxon>Eukaryota</taxon>
        <taxon>Metazoa</taxon>
        <taxon>Ecdysozoa</taxon>
        <taxon>Arthropoda</taxon>
        <taxon>Chelicerata</taxon>
        <taxon>Arachnida</taxon>
        <taxon>Acari</taxon>
        <taxon>Parasitiformes</taxon>
        <taxon>Ixodida</taxon>
        <taxon>Ixodoidea</taxon>
        <taxon>Ixodidae</taxon>
        <taxon>Ixodinae</taxon>
        <taxon>Ixodes</taxon>
    </lineage>
</organism>
<sequence length="125" mass="14114">MLVLGRVVLFYCVPLAALALLAPLLLDHHVRATLGLLNDVQRPLPLLLILQALVGLVQHVEGLLCSFPVVWVLVWMHQDGEPAVLLLDVFQWHLWVNLQHLEGVQVEVCRARPQQPIDLLFGREN</sequence>
<keyword evidence="1" id="KW-0812">Transmembrane</keyword>
<dbReference type="EMBL" id="GIFC01009660">
    <property type="protein sequence ID" value="MXU91743.1"/>
    <property type="molecule type" value="Transcribed_RNA"/>
</dbReference>
<name>A0A6B0UPY7_IXORI</name>
<dbReference type="AlphaFoldDB" id="A0A6B0UPY7"/>
<keyword evidence="1" id="KW-0472">Membrane</keyword>